<dbReference type="GO" id="GO:0005506">
    <property type="term" value="F:iron ion binding"/>
    <property type="evidence" value="ECO:0007669"/>
    <property type="project" value="InterPro"/>
</dbReference>
<dbReference type="InterPro" id="IPR001128">
    <property type="entry name" value="Cyt_P450"/>
</dbReference>
<dbReference type="InterPro" id="IPR036396">
    <property type="entry name" value="Cyt_P450_sf"/>
</dbReference>
<dbReference type="WBParaSite" id="Hba_16401">
    <property type="protein sequence ID" value="Hba_16401"/>
    <property type="gene ID" value="Hba_16401"/>
</dbReference>
<dbReference type="Gene3D" id="1.10.630.10">
    <property type="entry name" value="Cytochrome P450"/>
    <property type="match status" value="1"/>
</dbReference>
<evidence type="ECO:0000313" key="4">
    <source>
        <dbReference type="WBParaSite" id="Hba_16401"/>
    </source>
</evidence>
<protein>
    <submittedName>
        <fullName evidence="4">Cytochrome P450</fullName>
    </submittedName>
</protein>
<dbReference type="GO" id="GO:0016705">
    <property type="term" value="F:oxidoreductase activity, acting on paired donors, with incorporation or reduction of molecular oxygen"/>
    <property type="evidence" value="ECO:0007669"/>
    <property type="project" value="InterPro"/>
</dbReference>
<evidence type="ECO:0000313" key="3">
    <source>
        <dbReference type="Proteomes" id="UP000095283"/>
    </source>
</evidence>
<keyword evidence="2" id="KW-0503">Monooxygenase</keyword>
<keyword evidence="2" id="KW-0560">Oxidoreductase</keyword>
<reference evidence="4" key="1">
    <citation type="submission" date="2016-11" db="UniProtKB">
        <authorList>
            <consortium name="WormBaseParasite"/>
        </authorList>
    </citation>
    <scope>IDENTIFICATION</scope>
</reference>
<dbReference type="GO" id="GO:0004497">
    <property type="term" value="F:monooxygenase activity"/>
    <property type="evidence" value="ECO:0007669"/>
    <property type="project" value="UniProtKB-KW"/>
</dbReference>
<dbReference type="SUPFAM" id="SSF48264">
    <property type="entry name" value="Cytochrome P450"/>
    <property type="match status" value="1"/>
</dbReference>
<accession>A0A1I7XF93</accession>
<evidence type="ECO:0000256" key="1">
    <source>
        <dbReference type="ARBA" id="ARBA00010617"/>
    </source>
</evidence>
<dbReference type="GO" id="GO:0020037">
    <property type="term" value="F:heme binding"/>
    <property type="evidence" value="ECO:0007669"/>
    <property type="project" value="InterPro"/>
</dbReference>
<evidence type="ECO:0000256" key="2">
    <source>
        <dbReference type="ARBA" id="ARBA00023033"/>
    </source>
</evidence>
<dbReference type="Pfam" id="PF00067">
    <property type="entry name" value="p450"/>
    <property type="match status" value="1"/>
</dbReference>
<name>A0A1I7XF93_HETBA</name>
<keyword evidence="3" id="KW-1185">Reference proteome</keyword>
<dbReference type="Proteomes" id="UP000095283">
    <property type="component" value="Unplaced"/>
</dbReference>
<organism evidence="3 4">
    <name type="scientific">Heterorhabditis bacteriophora</name>
    <name type="common">Entomopathogenic nematode worm</name>
    <dbReference type="NCBI Taxonomy" id="37862"/>
    <lineage>
        <taxon>Eukaryota</taxon>
        <taxon>Metazoa</taxon>
        <taxon>Ecdysozoa</taxon>
        <taxon>Nematoda</taxon>
        <taxon>Chromadorea</taxon>
        <taxon>Rhabditida</taxon>
        <taxon>Rhabditina</taxon>
        <taxon>Rhabditomorpha</taxon>
        <taxon>Strongyloidea</taxon>
        <taxon>Heterorhabditidae</taxon>
        <taxon>Heterorhabditis</taxon>
    </lineage>
</organism>
<dbReference type="AlphaFoldDB" id="A0A1I7XF93"/>
<comment type="similarity">
    <text evidence="1">Belongs to the cytochrome P450 family.</text>
</comment>
<sequence length="71" mass="8170">MSISDSDAFMFVLAGFETTPIALHLTVYMLAIHEEIQEQCRREVEEVCGCQAYSEHYLKVLHWIQVARANP</sequence>
<proteinExistence type="inferred from homology"/>